<reference evidence="3 4" key="1">
    <citation type="submission" date="2017-04" db="EMBL/GenBank/DDBJ databases">
        <title>Comparative genome analysis of Subtercola boreus.</title>
        <authorList>
            <person name="Cho Y.-J."/>
            <person name="Cho A."/>
            <person name="Kim O.-S."/>
            <person name="Lee J.-I."/>
        </authorList>
    </citation>
    <scope>NUCLEOTIDE SEQUENCE [LARGE SCALE GENOMIC DNA]</scope>
    <source>
        <strain evidence="3 4">K300</strain>
    </source>
</reference>
<dbReference type="InterPro" id="IPR039519">
    <property type="entry name" value="YokE-like_PH"/>
</dbReference>
<gene>
    <name evidence="3" type="ORF">B7R54_17995</name>
</gene>
<proteinExistence type="predicted"/>
<dbReference type="Pfam" id="PF09851">
    <property type="entry name" value="SHOCT"/>
    <property type="match status" value="1"/>
</dbReference>
<accession>A0A3E0VNT9</accession>
<keyword evidence="4" id="KW-1185">Reference proteome</keyword>
<comment type="caution">
    <text evidence="3">The sequence shown here is derived from an EMBL/GenBank/DDBJ whole genome shotgun (WGS) entry which is preliminary data.</text>
</comment>
<evidence type="ECO:0000259" key="1">
    <source>
        <dbReference type="Pfam" id="PF09851"/>
    </source>
</evidence>
<name>A0A3E0VNT9_9MICO</name>
<dbReference type="OrthoDB" id="5996503at2"/>
<dbReference type="InterPro" id="IPR018649">
    <property type="entry name" value="SHOCT"/>
</dbReference>
<evidence type="ECO:0000313" key="3">
    <source>
        <dbReference type="EMBL" id="RFA11381.1"/>
    </source>
</evidence>
<sequence length="272" mass="29004">MVSNMATIRRSIYWTVLTSAGDPTALITKAVSTTDFTVTSSTPTSIVIEVPRAMIKNRWAATIQGTLSPGDLGTDIEWVVEGLGNKHFEHMVTIGEGMPEGSLYDHGIPAAVAKIAMKFFGRKEIRHLANVLDRGEFVHAIGVGNLGGKMGIVALTDNRLLFLEKSIGSENLVEFALGSIGALSLGKKMGGETLTVTHSGTNVTITTLQHGQGDAIARKFRELSEKPAAVTGAVTPAADPIAQIERLAGLRDKGILTEAEFQTQKTQLLLNL</sequence>
<dbReference type="Pfam" id="PF14470">
    <property type="entry name" value="bPH_3"/>
    <property type="match status" value="1"/>
</dbReference>
<protein>
    <recommendedName>
        <fullName evidence="5">SHOCT domain-containing protein</fullName>
    </recommendedName>
</protein>
<evidence type="ECO:0008006" key="5">
    <source>
        <dbReference type="Google" id="ProtNLM"/>
    </source>
</evidence>
<feature type="domain" description="SHOCT" evidence="1">
    <location>
        <begin position="242"/>
        <end position="269"/>
    </location>
</feature>
<evidence type="ECO:0000259" key="2">
    <source>
        <dbReference type="Pfam" id="PF14470"/>
    </source>
</evidence>
<evidence type="ECO:0000313" key="4">
    <source>
        <dbReference type="Proteomes" id="UP000256486"/>
    </source>
</evidence>
<dbReference type="Proteomes" id="UP000256486">
    <property type="component" value="Unassembled WGS sequence"/>
</dbReference>
<dbReference type="EMBL" id="NBWZ01000001">
    <property type="protein sequence ID" value="RFA11381.1"/>
    <property type="molecule type" value="Genomic_DNA"/>
</dbReference>
<dbReference type="AlphaFoldDB" id="A0A3E0VNT9"/>
<feature type="domain" description="YokE-like PH" evidence="2">
    <location>
        <begin position="132"/>
        <end position="218"/>
    </location>
</feature>
<organism evidence="3 4">
    <name type="scientific">Subtercola boreus</name>
    <dbReference type="NCBI Taxonomy" id="120213"/>
    <lineage>
        <taxon>Bacteria</taxon>
        <taxon>Bacillati</taxon>
        <taxon>Actinomycetota</taxon>
        <taxon>Actinomycetes</taxon>
        <taxon>Micrococcales</taxon>
        <taxon>Microbacteriaceae</taxon>
        <taxon>Subtercola</taxon>
    </lineage>
</organism>